<evidence type="ECO:0000256" key="3">
    <source>
        <dbReference type="SAM" id="SignalP"/>
    </source>
</evidence>
<dbReference type="Proteomes" id="UP001175261">
    <property type="component" value="Unassembled WGS sequence"/>
</dbReference>
<accession>A0AA39G9M2</accession>
<name>A0AA39G9M2_SARSR</name>
<keyword evidence="3" id="KW-0732">Signal</keyword>
<dbReference type="SUPFAM" id="SSF48056">
    <property type="entry name" value="Di-copper centre-containing domain"/>
    <property type="match status" value="1"/>
</dbReference>
<dbReference type="InterPro" id="IPR002227">
    <property type="entry name" value="Tyrosinase_Cu-bd"/>
</dbReference>
<protein>
    <recommendedName>
        <fullName evidence="4 5">Tyrosinase copper-binding domain-containing protein</fullName>
    </recommendedName>
</protein>
<evidence type="ECO:0000313" key="6">
    <source>
        <dbReference type="EMBL" id="KAK0382976.1"/>
    </source>
</evidence>
<reference evidence="6" key="1">
    <citation type="submission" date="2022-10" db="EMBL/GenBank/DDBJ databases">
        <title>Determination and structural analysis of whole genome sequence of Sarocladium strictum F4-1.</title>
        <authorList>
            <person name="Hu L."/>
            <person name="Jiang Y."/>
        </authorList>
    </citation>
    <scope>NUCLEOTIDE SEQUENCE</scope>
    <source>
        <strain evidence="6">F4-1</strain>
    </source>
</reference>
<organism evidence="6 7">
    <name type="scientific">Sarocladium strictum</name>
    <name type="common">Black bundle disease fungus</name>
    <name type="synonym">Acremonium strictum</name>
    <dbReference type="NCBI Taxonomy" id="5046"/>
    <lineage>
        <taxon>Eukaryota</taxon>
        <taxon>Fungi</taxon>
        <taxon>Dikarya</taxon>
        <taxon>Ascomycota</taxon>
        <taxon>Pezizomycotina</taxon>
        <taxon>Sordariomycetes</taxon>
        <taxon>Hypocreomycetidae</taxon>
        <taxon>Hypocreales</taxon>
        <taxon>Sarocladiaceae</taxon>
        <taxon>Sarocladium</taxon>
    </lineage>
</organism>
<keyword evidence="7" id="KW-1185">Reference proteome</keyword>
<feature type="domain" description="Tyrosinase copper-binding" evidence="4">
    <location>
        <begin position="136"/>
        <end position="153"/>
    </location>
</feature>
<evidence type="ECO:0000259" key="4">
    <source>
        <dbReference type="PROSITE" id="PS00497"/>
    </source>
</evidence>
<dbReference type="GO" id="GO:0046872">
    <property type="term" value="F:metal ion binding"/>
    <property type="evidence" value="ECO:0007669"/>
    <property type="project" value="UniProtKB-KW"/>
</dbReference>
<keyword evidence="1" id="KW-0479">Metal-binding</keyword>
<dbReference type="AlphaFoldDB" id="A0AA39G9M2"/>
<dbReference type="GO" id="GO:0016491">
    <property type="term" value="F:oxidoreductase activity"/>
    <property type="evidence" value="ECO:0007669"/>
    <property type="project" value="UniProtKB-KW"/>
</dbReference>
<sequence length="404" mass="44763">MHFSRALVAVAITSLGHIRAVPLESARLETRQSNPVLPEIDPSTDAVDALLELQAAAEDALDSHDKSKRGAKRCTLTNARIRKNWSSLSAQERKQYIKAVQCLRELPSKGPTEWSAAQNRYDDFVAQHVNLTTEAHGSGTFLTWHRAFVWSYETALIEECGYKGTQPYWNWFEDTKDLTKSPVFDGSDTSMGGDGEFVAHNGSLGGARHIYLPSGAGGGCIKSGPFKNAQANIGPFNPAMDGLGPIVEALADHNPRCVSRDLNSYAMGRWYRTEYLLNVTIGEASKTHRSFWSEIQGRYPDQFLGLHTTGHYAINGDNTDLYSSPNDPAFFLHHAMFDRLYWIHQILHPKEANKVAGTMTLQNNPPSRNATVNDLIKMGAIGTTRPIKDFFNTLGGTPLCYIYA</sequence>
<evidence type="ECO:0000256" key="1">
    <source>
        <dbReference type="ARBA" id="ARBA00022723"/>
    </source>
</evidence>
<keyword evidence="2" id="KW-0560">Oxidoreductase</keyword>
<dbReference type="PRINTS" id="PR00092">
    <property type="entry name" value="TYROSINASE"/>
</dbReference>
<proteinExistence type="predicted"/>
<dbReference type="Gene3D" id="1.10.1280.10">
    <property type="entry name" value="Di-copper center containing domain from catechol oxidase"/>
    <property type="match status" value="1"/>
</dbReference>
<dbReference type="PROSITE" id="PS00497">
    <property type="entry name" value="TYROSINASE_1"/>
    <property type="match status" value="1"/>
</dbReference>
<evidence type="ECO:0000313" key="7">
    <source>
        <dbReference type="Proteomes" id="UP001175261"/>
    </source>
</evidence>
<dbReference type="InterPro" id="IPR050316">
    <property type="entry name" value="Tyrosinase/Hemocyanin"/>
</dbReference>
<comment type="caution">
    <text evidence="6">The sequence shown here is derived from an EMBL/GenBank/DDBJ whole genome shotgun (WGS) entry which is preliminary data.</text>
</comment>
<gene>
    <name evidence="6" type="ORF">NLU13_8892</name>
</gene>
<dbReference type="InterPro" id="IPR008922">
    <property type="entry name" value="Di-copper_centre_dom_sf"/>
</dbReference>
<feature type="chain" id="PRO_5041433171" description="Tyrosinase copper-binding domain-containing protein" evidence="3">
    <location>
        <begin position="21"/>
        <end position="404"/>
    </location>
</feature>
<dbReference type="PANTHER" id="PTHR11474">
    <property type="entry name" value="TYROSINASE FAMILY MEMBER"/>
    <property type="match status" value="1"/>
</dbReference>
<feature type="signal peptide" evidence="3">
    <location>
        <begin position="1"/>
        <end position="20"/>
    </location>
</feature>
<dbReference type="PANTHER" id="PTHR11474:SF125">
    <property type="entry name" value="N-ACETYL-6-HYDROXYTRYPTOPHAN OXIDASE IVOB-RELATED"/>
    <property type="match status" value="1"/>
</dbReference>
<dbReference type="EMBL" id="JAPDFR010000009">
    <property type="protein sequence ID" value="KAK0382976.1"/>
    <property type="molecule type" value="Genomic_DNA"/>
</dbReference>
<dbReference type="PROSITE" id="PS00498">
    <property type="entry name" value="TYROSINASE_2"/>
    <property type="match status" value="1"/>
</dbReference>
<evidence type="ECO:0000256" key="2">
    <source>
        <dbReference type="ARBA" id="ARBA00023002"/>
    </source>
</evidence>
<dbReference type="Pfam" id="PF00264">
    <property type="entry name" value="Tyrosinase"/>
    <property type="match status" value="1"/>
</dbReference>
<evidence type="ECO:0000259" key="5">
    <source>
        <dbReference type="PROSITE" id="PS00498"/>
    </source>
</evidence>
<feature type="domain" description="Tyrosinase copper-binding" evidence="5">
    <location>
        <begin position="327"/>
        <end position="338"/>
    </location>
</feature>